<dbReference type="GO" id="GO:0015074">
    <property type="term" value="P:DNA integration"/>
    <property type="evidence" value="ECO:0007669"/>
    <property type="project" value="InterPro"/>
</dbReference>
<dbReference type="GeneID" id="20656177"/>
<accession>G4YR89</accession>
<evidence type="ECO:0000313" key="3">
    <source>
        <dbReference type="Proteomes" id="UP000002640"/>
    </source>
</evidence>
<dbReference type="InterPro" id="IPR052925">
    <property type="entry name" value="Phage_Integrase-like_Recomb"/>
</dbReference>
<dbReference type="InterPro" id="IPR013762">
    <property type="entry name" value="Integrase-like_cat_sf"/>
</dbReference>
<dbReference type="OMA" id="GRTHCIR"/>
<dbReference type="PANTHER" id="PTHR34605:SF3">
    <property type="entry name" value="P CELL-TYPE AGGLUTINATION PROTEIN MAP4-LIKE-RELATED"/>
    <property type="match status" value="1"/>
</dbReference>
<keyword evidence="1" id="KW-0233">DNA recombination</keyword>
<dbReference type="InterPro" id="IPR011010">
    <property type="entry name" value="DNA_brk_join_enz"/>
</dbReference>
<dbReference type="SUPFAM" id="SSF56349">
    <property type="entry name" value="DNA breaking-rejoining enzymes"/>
    <property type="match status" value="1"/>
</dbReference>
<dbReference type="RefSeq" id="XP_009518111.1">
    <property type="nucleotide sequence ID" value="XM_009519816.1"/>
</dbReference>
<protein>
    <recommendedName>
        <fullName evidence="4">Tyr recombinase domain-containing protein</fullName>
    </recommendedName>
</protein>
<dbReference type="GO" id="GO:0003677">
    <property type="term" value="F:DNA binding"/>
    <property type="evidence" value="ECO:0007669"/>
    <property type="project" value="InterPro"/>
</dbReference>
<evidence type="ECO:0008006" key="4">
    <source>
        <dbReference type="Google" id="ProtNLM"/>
    </source>
</evidence>
<proteinExistence type="predicted"/>
<name>G4YR89_PHYSP</name>
<dbReference type="Gene3D" id="1.10.443.10">
    <property type="entry name" value="Intergrase catalytic core"/>
    <property type="match status" value="1"/>
</dbReference>
<dbReference type="EMBL" id="JH159152">
    <property type="protein sequence ID" value="EGZ22823.1"/>
    <property type="molecule type" value="Genomic_DNA"/>
</dbReference>
<organism evidence="2 3">
    <name type="scientific">Phytophthora sojae (strain P6497)</name>
    <name type="common">Soybean stem and root rot agent</name>
    <name type="synonym">Phytophthora megasperma f. sp. glycines</name>
    <dbReference type="NCBI Taxonomy" id="1094619"/>
    <lineage>
        <taxon>Eukaryota</taxon>
        <taxon>Sar</taxon>
        <taxon>Stramenopiles</taxon>
        <taxon>Oomycota</taxon>
        <taxon>Peronosporomycetes</taxon>
        <taxon>Peronosporales</taxon>
        <taxon>Peronosporaceae</taxon>
        <taxon>Phytophthora</taxon>
    </lineage>
</organism>
<gene>
    <name evidence="2" type="ORF">PHYSODRAFT_487577</name>
</gene>
<dbReference type="Proteomes" id="UP000002640">
    <property type="component" value="Unassembled WGS sequence"/>
</dbReference>
<reference evidence="2 3" key="1">
    <citation type="journal article" date="2006" name="Science">
        <title>Phytophthora genome sequences uncover evolutionary origins and mechanisms of pathogenesis.</title>
        <authorList>
            <person name="Tyler B.M."/>
            <person name="Tripathy S."/>
            <person name="Zhang X."/>
            <person name="Dehal P."/>
            <person name="Jiang R.H."/>
            <person name="Aerts A."/>
            <person name="Arredondo F.D."/>
            <person name="Baxter L."/>
            <person name="Bensasson D."/>
            <person name="Beynon J.L."/>
            <person name="Chapman J."/>
            <person name="Damasceno C.M."/>
            <person name="Dorrance A.E."/>
            <person name="Dou D."/>
            <person name="Dickerman A.W."/>
            <person name="Dubchak I.L."/>
            <person name="Garbelotto M."/>
            <person name="Gijzen M."/>
            <person name="Gordon S.G."/>
            <person name="Govers F."/>
            <person name="Grunwald N.J."/>
            <person name="Huang W."/>
            <person name="Ivors K.L."/>
            <person name="Jones R.W."/>
            <person name="Kamoun S."/>
            <person name="Krampis K."/>
            <person name="Lamour K.H."/>
            <person name="Lee M.K."/>
            <person name="McDonald W.H."/>
            <person name="Medina M."/>
            <person name="Meijer H.J."/>
            <person name="Nordberg E.K."/>
            <person name="Maclean D.J."/>
            <person name="Ospina-Giraldo M.D."/>
            <person name="Morris P.F."/>
            <person name="Phuntumart V."/>
            <person name="Putnam N.H."/>
            <person name="Rash S."/>
            <person name="Rose J.K."/>
            <person name="Sakihama Y."/>
            <person name="Salamov A.A."/>
            <person name="Savidor A."/>
            <person name="Scheuring C.F."/>
            <person name="Smith B.M."/>
            <person name="Sobral B.W."/>
            <person name="Terry A."/>
            <person name="Torto-Alalibo T.A."/>
            <person name="Win J."/>
            <person name="Xu Z."/>
            <person name="Zhang H."/>
            <person name="Grigoriev I.V."/>
            <person name="Rokhsar D.S."/>
            <person name="Boore J.L."/>
        </authorList>
    </citation>
    <scope>NUCLEOTIDE SEQUENCE [LARGE SCALE GENOMIC DNA]</scope>
    <source>
        <strain evidence="2 3">P6497</strain>
    </source>
</reference>
<dbReference type="PANTHER" id="PTHR34605">
    <property type="entry name" value="PHAGE_INTEGRASE DOMAIN-CONTAINING PROTEIN"/>
    <property type="match status" value="1"/>
</dbReference>
<keyword evidence="3" id="KW-1185">Reference proteome</keyword>
<feature type="non-terminal residue" evidence="2">
    <location>
        <position position="1"/>
    </location>
</feature>
<dbReference type="KEGG" id="psoj:PHYSODRAFT_487577"/>
<dbReference type="GO" id="GO:0006310">
    <property type="term" value="P:DNA recombination"/>
    <property type="evidence" value="ECO:0007669"/>
    <property type="project" value="UniProtKB-KW"/>
</dbReference>
<dbReference type="AlphaFoldDB" id="G4YR89"/>
<sequence>IVGLFAGICSLEGHNSGKKGNKYQTFDGKMAAVAFAHKSVRNARLNYKNPEYELIARGYKRLNSHVERKQPVTTSMLLAMHRQLEADRSVDNADTNDMLWGSILLGYFFLDRSSELWGPIVQDYSTGGRTHCIRAEDVTVQDRDGVPIQASRGQGHSVEIHFRSHKGDQTRQGSTVRHYRSGQRHLCPVAAAEACLAIRQKWIQAGKRLGPYLTSVNGSATISKSSVANLIKAAATNLVLNPNDYSTHSLRIGGACALLAAGKSELVIRLMGRWAS</sequence>
<evidence type="ECO:0000313" key="2">
    <source>
        <dbReference type="EMBL" id="EGZ22823.1"/>
    </source>
</evidence>
<dbReference type="InParanoid" id="G4YR89"/>
<evidence type="ECO:0000256" key="1">
    <source>
        <dbReference type="ARBA" id="ARBA00023172"/>
    </source>
</evidence>